<sequence>MRPSLQLYRRLLVRYLRPQLGQTLLLLFVLCINILLQLTNPLIMRRFLDSALAGGPMELLTRLALLFIGIAAVQQVAAVSSTVLAENVGWRATNALRRDLARHCLHLDLTFHQQRTPGEMIERIDGDIDALTRFFAQLVVQLFGNGLLLIGVMVILLREDMRVGAAIGTFVVFTLLLLGRLRNLAVPHWQRSREASARFFGFVEERLAGTEDIRASNARVFTLFRFHQLLRTFWQTTIRAELLGFSMINVAWFLLSVGAAIAFVLGASLYFSGALTIGTVYLIFHYTNLISQPIERIAREFEQFQRAGAGIARIQELFATESRLVEMPEALAGTAFQQRSDDAAQADALAVEFEQVRFAYPIDAPPEEATTGNGKFALDGFQLRLEPNEVLGLLGRTGSGKTTLARLLLRLYDVESGRVLVAGRDVRQWPLQQLRAQVGMVTQNVQLFQASVRDNLTFFDRTVPDARIWEAIDELGLAQWYASLGEGLDAQLQVGSGGLSAGEAQLVAFTRIFLRDPGVIVLDEASSLLDPATEAFLERAVTRLLSNRTGILIAHRLSTVQRADRIVILENGQIREQGERGALATDPASHYHRLLQLGIEEMGAEELER</sequence>
<evidence type="ECO:0000256" key="3">
    <source>
        <dbReference type="ARBA" id="ARBA00022741"/>
    </source>
</evidence>
<comment type="subcellular location">
    <subcellularLocation>
        <location evidence="1">Cell membrane</location>
        <topology evidence="1">Multi-pass membrane protein</topology>
    </subcellularLocation>
</comment>
<dbReference type="InterPro" id="IPR036640">
    <property type="entry name" value="ABC1_TM_sf"/>
</dbReference>
<accession>A0A6B1G311</accession>
<feature type="transmembrane region" description="Helical" evidence="7">
    <location>
        <begin position="242"/>
        <end position="263"/>
    </location>
</feature>
<dbReference type="SMART" id="SM00382">
    <property type="entry name" value="AAA"/>
    <property type="match status" value="1"/>
</dbReference>
<dbReference type="GO" id="GO:0016887">
    <property type="term" value="F:ATP hydrolysis activity"/>
    <property type="evidence" value="ECO:0007669"/>
    <property type="project" value="InterPro"/>
</dbReference>
<evidence type="ECO:0000259" key="8">
    <source>
        <dbReference type="PROSITE" id="PS50893"/>
    </source>
</evidence>
<dbReference type="Gene3D" id="1.20.1560.10">
    <property type="entry name" value="ABC transporter type 1, transmembrane domain"/>
    <property type="match status" value="1"/>
</dbReference>
<keyword evidence="3" id="KW-0547">Nucleotide-binding</keyword>
<evidence type="ECO:0000256" key="2">
    <source>
        <dbReference type="ARBA" id="ARBA00022692"/>
    </source>
</evidence>
<dbReference type="AlphaFoldDB" id="A0A6B1G311"/>
<dbReference type="PROSITE" id="PS50929">
    <property type="entry name" value="ABC_TM1F"/>
    <property type="match status" value="1"/>
</dbReference>
<gene>
    <name evidence="10" type="ORF">F4148_14170</name>
</gene>
<dbReference type="Pfam" id="PF00005">
    <property type="entry name" value="ABC_tran"/>
    <property type="match status" value="1"/>
</dbReference>
<organism evidence="10">
    <name type="scientific">Caldilineaceae bacterium SB0675_bin_29</name>
    <dbReference type="NCBI Taxonomy" id="2605266"/>
    <lineage>
        <taxon>Bacteria</taxon>
        <taxon>Bacillati</taxon>
        <taxon>Chloroflexota</taxon>
        <taxon>Caldilineae</taxon>
        <taxon>Caldilineales</taxon>
        <taxon>Caldilineaceae</taxon>
    </lineage>
</organism>
<feature type="transmembrane region" description="Helical" evidence="7">
    <location>
        <begin position="163"/>
        <end position="181"/>
    </location>
</feature>
<dbReference type="GO" id="GO:0005524">
    <property type="term" value="F:ATP binding"/>
    <property type="evidence" value="ECO:0007669"/>
    <property type="project" value="UniProtKB-KW"/>
</dbReference>
<evidence type="ECO:0000256" key="6">
    <source>
        <dbReference type="ARBA" id="ARBA00023136"/>
    </source>
</evidence>
<dbReference type="Pfam" id="PF00664">
    <property type="entry name" value="ABC_membrane"/>
    <property type="match status" value="1"/>
</dbReference>
<feature type="domain" description="ABC transmembrane type-1" evidence="9">
    <location>
        <begin position="24"/>
        <end position="306"/>
    </location>
</feature>
<feature type="domain" description="ABC transporter" evidence="8">
    <location>
        <begin position="351"/>
        <end position="596"/>
    </location>
</feature>
<evidence type="ECO:0000256" key="5">
    <source>
        <dbReference type="ARBA" id="ARBA00022989"/>
    </source>
</evidence>
<dbReference type="CDD" id="cd07346">
    <property type="entry name" value="ABC_6TM_exporters"/>
    <property type="match status" value="1"/>
</dbReference>
<feature type="transmembrane region" description="Helical" evidence="7">
    <location>
        <begin position="63"/>
        <end position="85"/>
    </location>
</feature>
<evidence type="ECO:0000256" key="4">
    <source>
        <dbReference type="ARBA" id="ARBA00022840"/>
    </source>
</evidence>
<keyword evidence="5 7" id="KW-1133">Transmembrane helix</keyword>
<dbReference type="Gene3D" id="3.40.50.300">
    <property type="entry name" value="P-loop containing nucleotide triphosphate hydrolases"/>
    <property type="match status" value="1"/>
</dbReference>
<dbReference type="InterPro" id="IPR003593">
    <property type="entry name" value="AAA+_ATPase"/>
</dbReference>
<dbReference type="SUPFAM" id="SSF52540">
    <property type="entry name" value="P-loop containing nucleoside triphosphate hydrolases"/>
    <property type="match status" value="1"/>
</dbReference>
<dbReference type="InterPro" id="IPR027417">
    <property type="entry name" value="P-loop_NTPase"/>
</dbReference>
<evidence type="ECO:0000313" key="10">
    <source>
        <dbReference type="EMBL" id="MYH62840.1"/>
    </source>
</evidence>
<dbReference type="InterPro" id="IPR003439">
    <property type="entry name" value="ABC_transporter-like_ATP-bd"/>
</dbReference>
<dbReference type="PANTHER" id="PTHR43394">
    <property type="entry name" value="ATP-DEPENDENT PERMEASE MDL1, MITOCHONDRIAL"/>
    <property type="match status" value="1"/>
</dbReference>
<evidence type="ECO:0000256" key="1">
    <source>
        <dbReference type="ARBA" id="ARBA00004651"/>
    </source>
</evidence>
<proteinExistence type="predicted"/>
<keyword evidence="2 7" id="KW-0812">Transmembrane</keyword>
<comment type="caution">
    <text evidence="10">The sequence shown here is derived from an EMBL/GenBank/DDBJ whole genome shotgun (WGS) entry which is preliminary data.</text>
</comment>
<feature type="transmembrane region" description="Helical" evidence="7">
    <location>
        <begin position="269"/>
        <end position="289"/>
    </location>
</feature>
<dbReference type="GO" id="GO:0015421">
    <property type="term" value="F:ABC-type oligopeptide transporter activity"/>
    <property type="evidence" value="ECO:0007669"/>
    <property type="project" value="TreeGrafter"/>
</dbReference>
<dbReference type="GO" id="GO:0005886">
    <property type="term" value="C:plasma membrane"/>
    <property type="evidence" value="ECO:0007669"/>
    <property type="project" value="UniProtKB-SubCell"/>
</dbReference>
<evidence type="ECO:0000259" key="9">
    <source>
        <dbReference type="PROSITE" id="PS50929"/>
    </source>
</evidence>
<dbReference type="InterPro" id="IPR011527">
    <property type="entry name" value="ABC1_TM_dom"/>
</dbReference>
<dbReference type="PROSITE" id="PS50893">
    <property type="entry name" value="ABC_TRANSPORTER_2"/>
    <property type="match status" value="1"/>
</dbReference>
<name>A0A6B1G311_9CHLR</name>
<dbReference type="InterPro" id="IPR039421">
    <property type="entry name" value="Type_1_exporter"/>
</dbReference>
<evidence type="ECO:0000256" key="7">
    <source>
        <dbReference type="SAM" id="Phobius"/>
    </source>
</evidence>
<dbReference type="EMBL" id="VYDA01000503">
    <property type="protein sequence ID" value="MYH62840.1"/>
    <property type="molecule type" value="Genomic_DNA"/>
</dbReference>
<dbReference type="PANTHER" id="PTHR43394:SF1">
    <property type="entry name" value="ATP-BINDING CASSETTE SUB-FAMILY B MEMBER 10, MITOCHONDRIAL"/>
    <property type="match status" value="1"/>
</dbReference>
<dbReference type="SUPFAM" id="SSF90123">
    <property type="entry name" value="ABC transporter transmembrane region"/>
    <property type="match status" value="1"/>
</dbReference>
<keyword evidence="4 10" id="KW-0067">ATP-binding</keyword>
<keyword evidence="6 7" id="KW-0472">Membrane</keyword>
<reference evidence="10" key="1">
    <citation type="submission" date="2019-09" db="EMBL/GenBank/DDBJ databases">
        <title>Characterisation of the sponge microbiome using genome-centric metagenomics.</title>
        <authorList>
            <person name="Engelberts J.P."/>
            <person name="Robbins S.J."/>
            <person name="De Goeij J.M."/>
            <person name="Aranda M."/>
            <person name="Bell S.C."/>
            <person name="Webster N.S."/>
        </authorList>
    </citation>
    <scope>NUCLEOTIDE SEQUENCE</scope>
    <source>
        <strain evidence="10">SB0675_bin_29</strain>
    </source>
</reference>
<feature type="transmembrane region" description="Helical" evidence="7">
    <location>
        <begin position="138"/>
        <end position="157"/>
    </location>
</feature>
<feature type="transmembrane region" description="Helical" evidence="7">
    <location>
        <begin position="20"/>
        <end position="43"/>
    </location>
</feature>
<protein>
    <submittedName>
        <fullName evidence="10">ABC transporter ATP-binding protein</fullName>
    </submittedName>
</protein>